<keyword evidence="2" id="KW-1185">Reference proteome</keyword>
<dbReference type="EMBL" id="FOIM01000005">
    <property type="protein sequence ID" value="SET35706.1"/>
    <property type="molecule type" value="Genomic_DNA"/>
</dbReference>
<protein>
    <submittedName>
        <fullName evidence="1">Uncharacterized protein</fullName>
    </submittedName>
</protein>
<dbReference type="AlphaFoldDB" id="A0A1I0DTE9"/>
<sequence length="35" mass="3941">MKKKILSLLVLIGCVSVFCLRFKKKAGYLQRGKGN</sequence>
<proteinExistence type="predicted"/>
<dbReference type="Proteomes" id="UP000198508">
    <property type="component" value="Unassembled WGS sequence"/>
</dbReference>
<evidence type="ECO:0000313" key="1">
    <source>
        <dbReference type="EMBL" id="SET35706.1"/>
    </source>
</evidence>
<accession>A0A1I0DTE9</accession>
<name>A0A1I0DTE9_9FIRM</name>
<organism evidence="1 2">
    <name type="scientific">Enterocloster lavalensis</name>
    <dbReference type="NCBI Taxonomy" id="460384"/>
    <lineage>
        <taxon>Bacteria</taxon>
        <taxon>Bacillati</taxon>
        <taxon>Bacillota</taxon>
        <taxon>Clostridia</taxon>
        <taxon>Lachnospirales</taxon>
        <taxon>Lachnospiraceae</taxon>
        <taxon>Enterocloster</taxon>
    </lineage>
</organism>
<gene>
    <name evidence="1" type="ORF">SAMN05216313_10549</name>
</gene>
<evidence type="ECO:0000313" key="2">
    <source>
        <dbReference type="Proteomes" id="UP000198508"/>
    </source>
</evidence>
<reference evidence="2" key="1">
    <citation type="submission" date="2016-10" db="EMBL/GenBank/DDBJ databases">
        <authorList>
            <person name="Varghese N."/>
            <person name="Submissions S."/>
        </authorList>
    </citation>
    <scope>NUCLEOTIDE SEQUENCE [LARGE SCALE GENOMIC DNA]</scope>
    <source>
        <strain evidence="2">NLAE-zl-G277</strain>
    </source>
</reference>